<keyword evidence="3" id="KW-1185">Reference proteome</keyword>
<accession>A0ABM9AL55</accession>
<dbReference type="Pfam" id="PF25778">
    <property type="entry name" value="DUF7948"/>
    <property type="match status" value="1"/>
</dbReference>
<evidence type="ECO:0000313" key="2">
    <source>
        <dbReference type="EMBL" id="CAH0994471.1"/>
    </source>
</evidence>
<protein>
    <recommendedName>
        <fullName evidence="1">PKD domain-containing protein</fullName>
    </recommendedName>
</protein>
<organism evidence="2 3">
    <name type="scientific">Emticicia aquatica</name>
    <dbReference type="NCBI Taxonomy" id="1681835"/>
    <lineage>
        <taxon>Bacteria</taxon>
        <taxon>Pseudomonadati</taxon>
        <taxon>Bacteroidota</taxon>
        <taxon>Cytophagia</taxon>
        <taxon>Cytophagales</taxon>
        <taxon>Leadbetterellaceae</taxon>
        <taxon>Emticicia</taxon>
    </lineage>
</organism>
<comment type="caution">
    <text evidence="2">The sequence shown here is derived from an EMBL/GenBank/DDBJ whole genome shotgun (WGS) entry which is preliminary data.</text>
</comment>
<gene>
    <name evidence="2" type="ORF">EMA8858_00581</name>
</gene>
<reference evidence="2" key="1">
    <citation type="submission" date="2021-12" db="EMBL/GenBank/DDBJ databases">
        <authorList>
            <person name="Rodrigo-Torres L."/>
            <person name="Arahal R. D."/>
            <person name="Lucena T."/>
        </authorList>
    </citation>
    <scope>NUCLEOTIDE SEQUENCE</scope>
    <source>
        <strain evidence="2">CECT 8858</strain>
    </source>
</reference>
<dbReference type="SUPFAM" id="SSF101898">
    <property type="entry name" value="NHL repeat"/>
    <property type="match status" value="1"/>
</dbReference>
<name>A0ABM9AL55_9BACT</name>
<dbReference type="InterPro" id="IPR052918">
    <property type="entry name" value="Motility_Chemotaxis_Reg"/>
</dbReference>
<evidence type="ECO:0000313" key="3">
    <source>
        <dbReference type="Proteomes" id="UP000837932"/>
    </source>
</evidence>
<proteinExistence type="predicted"/>
<dbReference type="PROSITE" id="PS50093">
    <property type="entry name" value="PKD"/>
    <property type="match status" value="1"/>
</dbReference>
<dbReference type="Pfam" id="PF13585">
    <property type="entry name" value="CHU_C"/>
    <property type="match status" value="1"/>
</dbReference>
<dbReference type="RefSeq" id="WP_238804240.1">
    <property type="nucleotide sequence ID" value="NZ_CAKLPY010000001.1"/>
</dbReference>
<dbReference type="Gene3D" id="2.60.40.10">
    <property type="entry name" value="Immunoglobulins"/>
    <property type="match status" value="2"/>
</dbReference>
<dbReference type="InterPro" id="IPR026341">
    <property type="entry name" value="T9SS_type_B"/>
</dbReference>
<dbReference type="PANTHER" id="PTHR35580:SF1">
    <property type="entry name" value="PHYTASE-LIKE DOMAIN-CONTAINING PROTEIN"/>
    <property type="match status" value="1"/>
</dbReference>
<dbReference type="CDD" id="cd00146">
    <property type="entry name" value="PKD"/>
    <property type="match status" value="2"/>
</dbReference>
<dbReference type="InterPro" id="IPR000601">
    <property type="entry name" value="PKD_dom"/>
</dbReference>
<evidence type="ECO:0000259" key="1">
    <source>
        <dbReference type="PROSITE" id="PS50093"/>
    </source>
</evidence>
<dbReference type="InterPro" id="IPR035986">
    <property type="entry name" value="PKD_dom_sf"/>
</dbReference>
<dbReference type="InterPro" id="IPR057708">
    <property type="entry name" value="DUF7948"/>
</dbReference>
<dbReference type="InterPro" id="IPR013783">
    <property type="entry name" value="Ig-like_fold"/>
</dbReference>
<dbReference type="PANTHER" id="PTHR35580">
    <property type="entry name" value="CELL SURFACE GLYCOPROTEIN (S-LAYER PROTEIN)-LIKE PROTEIN"/>
    <property type="match status" value="1"/>
</dbReference>
<feature type="domain" description="PKD" evidence="1">
    <location>
        <begin position="1050"/>
        <end position="1099"/>
    </location>
</feature>
<sequence length="1179" mass="129241">MKYLYLNILVFLSFFGFSAPTPSVKFIKNEGQWENTILFKADILGGYLLVKNTGIQYVFYDTQALAMIHAGSLDAKSGRKTIEPIKAHAYEMLFEEANSNPNVETNAKNAASYNYFIGNDPTKWKQNVAAFDEIYLRDIYPNIDFKLYSFDQSLKYEYIAKPHADVSKIKMKYVGLDEINIDNEQISYKTSVNFVKEFEPYSFQTVNGKIIDIKSKFRVNNNQVRFDFPENYDHSKSLIIDPELVFSTYSGSKSDNWAQTATYDAHGNLFAGGSVFGSDFPVTNGAFQVKGSSTTSTGSENVSGYGVTDIVIMKFSSDGSQLLYSTFLGGNASEVPHSLVTNSKGELVIFGTTSSTNFPTNSSSYQKTFAGGSLIGIYSSFSGPDQDPNFTGIGFEHGTDIFVAVLSADGKSLVGSSYIGGKANDGFNDTRALNIKNYGDEFRGEVVVDKDDNIYFASITASIDFPLVKQSQGVKGAGFDGVICKLNRTCSELLLSTYLGGNNFDAAYGIKVSQEGKIFVCGQTFSANLAVKEGSFNKNYGGSGDGFIAKFSAEGSIEQMTYVGTNEADVNFLMDIDNDGNVYVFGLTLGDYPVSDDVYRNAKSGQFIHCFDKNLSKSIFSTIVGAGRGIGKIDIVPTAFLVNDCGNIYLSGWGGKVNASVGRNLNRNSSTVGLPITNDAYQNTTTGSNYYFMILEKGAKSLLYATFFGSAAPPTPEGEVGDHVDGGTCRFDKNGIIYHTACSCLPRQGQIVSTFPTKNAYQSKNLSPNCNMAAFKFSIDALKADFEIKNEANRVVTEVCFPAKVNFNNLSVGAKTYEWEFNGKIISRLKDVAFNFTTPGEYIVKLRIFNKITCRTTDSTTKKILVKGFVAKISRDTLVCPDSPVQLLAEGGEKYTWSPATDLSNTTISNPIAKPKSTTKYTVMLEKEGCSVSKDVTIKVEDNKTDFQANGGKEICQGQSITLTAVGKATSFTWSGLNMKDTVAIQIVVKPLQTSTYTVKGEYPDGCKPNRSVTVVIDNSFKPDFDYIVTQDCDKPYQLTFINKSTNARTFVWDLGNKDSLKVAVPENYRFQQAGVYTVTLKAYNSIGCELSTTKSIDIPENDGKVPNVITPNNDGKNDNFATGFKNANLDIYNRFGKLIFNSKSYQNDWGKDVSAGTYYYVLTTSDGLDCKGWVTVID</sequence>
<dbReference type="SUPFAM" id="SSF49299">
    <property type="entry name" value="PKD domain"/>
    <property type="match status" value="2"/>
</dbReference>
<dbReference type="EMBL" id="CAKLPY010000001">
    <property type="protein sequence ID" value="CAH0994471.1"/>
    <property type="molecule type" value="Genomic_DNA"/>
</dbReference>
<dbReference type="NCBIfam" id="TIGR04131">
    <property type="entry name" value="Bac_Flav_CTERM"/>
    <property type="match status" value="1"/>
</dbReference>
<dbReference type="Proteomes" id="UP000837932">
    <property type="component" value="Unassembled WGS sequence"/>
</dbReference>